<proteinExistence type="inferred from homology"/>
<feature type="domain" description="Helitron helicase-like" evidence="5">
    <location>
        <begin position="900"/>
        <end position="1068"/>
    </location>
</feature>
<dbReference type="PANTHER" id="PTHR10492:SF92">
    <property type="entry name" value="ATP-DEPENDENT DNA HELICASE"/>
    <property type="match status" value="1"/>
</dbReference>
<dbReference type="GO" id="GO:0015031">
    <property type="term" value="P:protein transport"/>
    <property type="evidence" value="ECO:0007669"/>
    <property type="project" value="InterPro"/>
</dbReference>
<dbReference type="GO" id="GO:0000723">
    <property type="term" value="P:telomere maintenance"/>
    <property type="evidence" value="ECO:0007669"/>
    <property type="project" value="InterPro"/>
</dbReference>
<dbReference type="eggNOG" id="KOG0102">
    <property type="taxonomic scope" value="Eukaryota"/>
</dbReference>
<dbReference type="SUPFAM" id="SSF52540">
    <property type="entry name" value="P-loop containing nucleoside triphosphate hydrolases"/>
    <property type="match status" value="2"/>
</dbReference>
<protein>
    <recommendedName>
        <fullName evidence="2">ATP-dependent DNA helicase</fullName>
        <ecNumber evidence="2">5.6.2.3</ecNumber>
    </recommendedName>
</protein>
<dbReference type="eggNOG" id="KOG0987">
    <property type="taxonomic scope" value="Eukaryota"/>
</dbReference>
<comment type="catalytic activity">
    <reaction evidence="2">
        <text>ATP + H2O = ADP + phosphate + H(+)</text>
        <dbReference type="Rhea" id="RHEA:13065"/>
        <dbReference type="ChEBI" id="CHEBI:15377"/>
        <dbReference type="ChEBI" id="CHEBI:15378"/>
        <dbReference type="ChEBI" id="CHEBI:30616"/>
        <dbReference type="ChEBI" id="CHEBI:43474"/>
        <dbReference type="ChEBI" id="CHEBI:456216"/>
        <dbReference type="EC" id="5.6.2.3"/>
    </reaction>
</comment>
<comment type="similarity">
    <text evidence="2">Belongs to the helicase family.</text>
</comment>
<evidence type="ECO:0000259" key="4">
    <source>
        <dbReference type="Pfam" id="PF05970"/>
    </source>
</evidence>
<evidence type="ECO:0000256" key="3">
    <source>
        <dbReference type="SAM" id="MobiDB-lite"/>
    </source>
</evidence>
<dbReference type="SMR" id="A0A1D6N7J7"/>
<keyword evidence="2" id="KW-0234">DNA repair</keyword>
<dbReference type="Gene3D" id="3.40.50.300">
    <property type="entry name" value="P-loop containing nucleotide triphosphate hydrolases"/>
    <property type="match status" value="1"/>
</dbReference>
<accession>A0A1D6N7J7</accession>
<dbReference type="InterPro" id="IPR025476">
    <property type="entry name" value="Helitron_helicase-like"/>
</dbReference>
<keyword evidence="2" id="KW-0233">DNA recombination</keyword>
<dbReference type="Pfam" id="PF21530">
    <property type="entry name" value="Pif1_2B_dom"/>
    <property type="match status" value="1"/>
</dbReference>
<feature type="region of interest" description="Disordered" evidence="3">
    <location>
        <begin position="287"/>
        <end position="335"/>
    </location>
</feature>
<dbReference type="EC" id="5.6.2.3" evidence="2"/>
<dbReference type="eggNOG" id="KOG0657">
    <property type="taxonomic scope" value="Eukaryota"/>
</dbReference>
<dbReference type="InterPro" id="IPR042277">
    <property type="entry name" value="IST1-like"/>
</dbReference>
<dbReference type="GO" id="GO:0016787">
    <property type="term" value="F:hydrolase activity"/>
    <property type="evidence" value="ECO:0007669"/>
    <property type="project" value="UniProtKB-KW"/>
</dbReference>
<keyword evidence="2" id="KW-0378">Hydrolase</keyword>
<dbReference type="ExpressionAtlas" id="A0A1D6N7J7">
    <property type="expression patterns" value="baseline"/>
</dbReference>
<evidence type="ECO:0000256" key="1">
    <source>
        <dbReference type="ARBA" id="ARBA00005536"/>
    </source>
</evidence>
<sequence>MDPVVLKRERAAADRPKRMPMLFDDYRDEDFYGLPRKYNIVARVEVKFPIEPRYRDNQHFILSDINGSKIEAMTSSYETVKHFDSLINEKHVYKMHNVEFSINLGDRFRHISGPMELYLTRQTVVEPYTVPFQMPPFPKHIFLNLAAIAELPNRTLVDIMAIVVHLDTVQHTMWGNVRKIVVMDARWSLHTIKVWGDLLNKNALRWALANENYGIIIGTLFRRFRRQEYLESSDYTAIHFNPYHHSTHHFEPIRKALMERGHDRQFAITFLEEKRWDITLVTNHSQTSQTPSFEERKRKRDKERYDAMSVEQKNEKNKNRREARQRNKALSIKPNSSRDIYEEDINTNQTREAVNVEIFADVHLGSVSFPDNCSTIDFTHSATNPTKNISLVGNSIKQKIQRARERRATLSVEQRNMINKKRREARQRKKGQNVQANDIVPTIDLLTPGSVHETVSGSGETHLGVVESMHEHHRLCNQTPRRKEGKLEYIRKRRALQADTLNPVSLAIEDPTYTSVVVHPTAYATEHDTIGDAGEGDDWTQPHTTAEITNIGDDDDEGIIFEEDDDENEGYLFTGQCNYDEGTDEDINIHGTQDESTATDVHDPYDNVYNNIPEETHMLKPVPDCGYCTAKKFEYEPPGFCCRGGKVELAPLETPPQLKRLWDSTDSDARHFRDNIRFFNGHFSFTSLYCCLDSMTTNVRDSGIYTFRAQGMMYHNIKSFGREGGAEHKHIELYFYDDDPSLEHRYRKCRADQLQRDKEVIRQIVGILRGNPYSEHLRSMGHVENLDDYYIALNLDQTLNQKTYNAPLTSEVAAVWIEGSKRRGQFSKSVMLHGKDRSNHGIRSYHGCYDALSYPLFFPKGELGWHANIPKVGVSMDEVDAYRAIHRASNANDEDAGLFNPILHGKRLFQQFAVDTYIKIESSRLDFIRNNQERLRADLYQGLVDSMVDGDISAEKVGKRTVLSPSFIGGPRDMRRRYMDAMALVRKFGKPDIFLTMTCNPNWDEIRRELLPDQTPQDRPDLVVRVFHAKLQELKHRLTKQDILGKVRAYVYVVEFQKRGLPHAHFLLIMQRKYKLTCPEQYDLLISAEIPSNKYPELRKMVIKHMMHGPCGSLNPNCPCTKGRASCKNQYPRPYSEATLQGKDSYPIYRRRDDGRKEKVRGCELDNRWVVPYNPYLLRLFNCHINVEACGSIKAVKYLFKYIYKGHDRASVVMRDASKAKDDVDEIKQYRDARWVTPPEALWRIYGFELSQISPPVMQLQLHLPNMHMVTFHERQMVERVVNRKGADRSMLTAYFEENRMHKEARNILYRDFPKWYTWQQGKVWQRRKRNTGGKVGRIVSALPAEGERFYLRLLLNHVTGATSFADLRTVDGDILPSFREAAQRRGLLEADDTIDECLNEAALYQMPSALRRLFATILVYCEPNDVAELWQRHLDAMSEDYQRSTQSKTHVQQMVLIDIRNILQSMGKDINTFPLPAIIDIYDNSHGTDREIYEEDCIEPTTEDIALKETLNEEQRSAYDKILSVVDTNNGGVFFVDGPGGTGKTYLYKALLAALRSQDKIALATATSGVAASIMPGGRTAHSRFKIPLTIDDGAVCSFTKQSGTAKLLQKASLIIWDEASMAKRQAIEALDNSMRDIMGRTGVPFGGKTIVFGGDFRQVLPVVRKGSRAQIVAASLRSSYLWESMCHLKLVRNMRAQSDPWFAEYLLRVGGGTEEENNDGDVRLPDEVCVPYTGNDHDLDRLIDDIYPKLNENMSNTSYITSRAILTTRNDWVDMINMRMIDRFQGEQMMYHSFDTAMDDPNNYYPSEFLNTLTPNGLPPHVLKLKVGCPIMLLRNIDPGNGLCNGTRLVVRGFQKNSIEAEIVLGQYAGMRIFLPRIPLCPSDDEMFPFHFKRKQFPVRLSFAMTVNKAQGQTIPNVGVYLLEPVFSHGQLYVALSRATARSKVKILAIPVIDEKKKKNNWVEKNSTINGATYTKNIVYKEVHNGSACMFGVSKNTRHSSVSEFQASNYPLVVDCPPEFREAVSNLIFAVARYPDLPELCDLRHIFTERYGNFVEHFVSQEFIRKLDSTEFTNEERFQVMHSVAEELSVSFDAKLMQRMQPEAAETAIDCGNLFPRNANGQMRHNSGRGGDMDEEERMMDKLLMHYTKKGSDLTNNETHTDAVHKVSLAPCIPRVELSRYHLNLLARAKMRRFMLDAHHFSRKVLGVRMFSQKCQTSMNCLLGSRL</sequence>
<evidence type="ECO:0000259" key="5">
    <source>
        <dbReference type="Pfam" id="PF14214"/>
    </source>
</evidence>
<feature type="domain" description="DNA helicase Pif1-like 2B" evidence="6">
    <location>
        <begin position="1810"/>
        <end position="1856"/>
    </location>
</feature>
<dbReference type="eggNOG" id="KOG2027">
    <property type="taxonomic scope" value="Eukaryota"/>
</dbReference>
<dbReference type="GO" id="GO:0043139">
    <property type="term" value="F:5'-3' DNA helicase activity"/>
    <property type="evidence" value="ECO:0007669"/>
    <property type="project" value="UniProtKB-EC"/>
</dbReference>
<dbReference type="GO" id="GO:0006281">
    <property type="term" value="P:DNA repair"/>
    <property type="evidence" value="ECO:0007669"/>
    <property type="project" value="UniProtKB-KW"/>
</dbReference>
<dbReference type="InterPro" id="IPR005061">
    <property type="entry name" value="Ist1"/>
</dbReference>
<name>A0A1D6N7J7_MAIZE</name>
<dbReference type="FunFam" id="3.40.50.300:FF:002884">
    <property type="entry name" value="ATP-dependent DNA helicase"/>
    <property type="match status" value="1"/>
</dbReference>
<keyword evidence="2" id="KW-0547">Nucleotide-binding</keyword>
<dbReference type="PaxDb" id="4577-GRMZM2G337905_P01"/>
<evidence type="ECO:0000259" key="6">
    <source>
        <dbReference type="Pfam" id="PF21530"/>
    </source>
</evidence>
<dbReference type="Gene3D" id="1.20.1260.60">
    <property type="entry name" value="Vacuolar protein sorting-associated protein Ist1"/>
    <property type="match status" value="1"/>
</dbReference>
<feature type="compositionally biased region" description="Basic and acidic residues" evidence="3">
    <location>
        <begin position="302"/>
        <end position="325"/>
    </location>
</feature>
<dbReference type="Pfam" id="PF05970">
    <property type="entry name" value="PIF1"/>
    <property type="match status" value="1"/>
</dbReference>
<comment type="similarity">
    <text evidence="1">Belongs to the IST1 family.</text>
</comment>
<dbReference type="Pfam" id="PF03398">
    <property type="entry name" value="Ist1"/>
    <property type="match status" value="1"/>
</dbReference>
<feature type="domain" description="DNA helicase Pif1-like DEAD-box helicase" evidence="4">
    <location>
        <begin position="1512"/>
        <end position="1720"/>
    </location>
</feature>
<dbReference type="Gene3D" id="2.40.50.140">
    <property type="entry name" value="Nucleic acid-binding proteins"/>
    <property type="match status" value="2"/>
</dbReference>
<dbReference type="InterPro" id="IPR049163">
    <property type="entry name" value="Pif1-like_2B_dom"/>
</dbReference>
<dbReference type="CDD" id="cd18809">
    <property type="entry name" value="SF1_C_RecD"/>
    <property type="match status" value="1"/>
</dbReference>
<dbReference type="InterPro" id="IPR027417">
    <property type="entry name" value="P-loop_NTPase"/>
</dbReference>
<dbReference type="GO" id="GO:0006310">
    <property type="term" value="P:DNA recombination"/>
    <property type="evidence" value="ECO:0007669"/>
    <property type="project" value="UniProtKB-KW"/>
</dbReference>
<keyword evidence="2" id="KW-0227">DNA damage</keyword>
<evidence type="ECO:0000256" key="2">
    <source>
        <dbReference type="RuleBase" id="RU363044"/>
    </source>
</evidence>
<dbReference type="eggNOG" id="KOG0778">
    <property type="taxonomic scope" value="Eukaryota"/>
</dbReference>
<gene>
    <name evidence="7" type="ORF">ZEAMMB73_Zm00001d042927</name>
</gene>
<dbReference type="InterPro" id="IPR012340">
    <property type="entry name" value="NA-bd_OB-fold"/>
</dbReference>
<dbReference type="GO" id="GO:0005524">
    <property type="term" value="F:ATP binding"/>
    <property type="evidence" value="ECO:0007669"/>
    <property type="project" value="UniProtKB-KW"/>
</dbReference>
<comment type="cofactor">
    <cofactor evidence="2">
        <name>Mg(2+)</name>
        <dbReference type="ChEBI" id="CHEBI:18420"/>
    </cofactor>
</comment>
<dbReference type="InParanoid" id="A0A1D6N7J7"/>
<evidence type="ECO:0000313" key="7">
    <source>
        <dbReference type="EMBL" id="ONM36562.1"/>
    </source>
</evidence>
<organism evidence="7">
    <name type="scientific">Zea mays</name>
    <name type="common">Maize</name>
    <dbReference type="NCBI Taxonomy" id="4577"/>
    <lineage>
        <taxon>Eukaryota</taxon>
        <taxon>Viridiplantae</taxon>
        <taxon>Streptophyta</taxon>
        <taxon>Embryophyta</taxon>
        <taxon>Tracheophyta</taxon>
        <taxon>Spermatophyta</taxon>
        <taxon>Magnoliopsida</taxon>
        <taxon>Liliopsida</taxon>
        <taxon>Poales</taxon>
        <taxon>Poaceae</taxon>
        <taxon>PACMAD clade</taxon>
        <taxon>Panicoideae</taxon>
        <taxon>Andropogonodae</taxon>
        <taxon>Andropogoneae</taxon>
        <taxon>Tripsacinae</taxon>
        <taxon>Zea</taxon>
    </lineage>
</organism>
<keyword evidence="2" id="KW-0067">ATP-binding</keyword>
<dbReference type="Pfam" id="PF14214">
    <property type="entry name" value="Helitron_like_N"/>
    <property type="match status" value="1"/>
</dbReference>
<keyword evidence="2" id="KW-0347">Helicase</keyword>
<reference evidence="7" key="1">
    <citation type="submission" date="2015-12" db="EMBL/GenBank/DDBJ databases">
        <title>Update maize B73 reference genome by single molecule sequencing technologies.</title>
        <authorList>
            <consortium name="Maize Genome Sequencing Project"/>
            <person name="Ware D."/>
        </authorList>
    </citation>
    <scope>NUCLEOTIDE SEQUENCE [LARGE SCALE GENOMIC DNA]</scope>
    <source>
        <tissue evidence="7">Seedling</tissue>
    </source>
</reference>
<dbReference type="PANTHER" id="PTHR10492">
    <property type="match status" value="1"/>
</dbReference>
<dbReference type="EMBL" id="CM007649">
    <property type="protein sequence ID" value="ONM36562.1"/>
    <property type="molecule type" value="Genomic_DNA"/>
</dbReference>
<dbReference type="InterPro" id="IPR010285">
    <property type="entry name" value="DNA_helicase_pif1-like_DEAD"/>
</dbReference>